<dbReference type="OrthoDB" id="3785690at2"/>
<evidence type="ECO:0000313" key="2">
    <source>
        <dbReference type="EMBL" id="TDD85941.1"/>
    </source>
</evidence>
<evidence type="ECO:0000256" key="1">
    <source>
        <dbReference type="SAM" id="MobiDB-lite"/>
    </source>
</evidence>
<comment type="caution">
    <text evidence="2">The sequence shown here is derived from an EMBL/GenBank/DDBJ whole genome shotgun (WGS) entry which is preliminary data.</text>
</comment>
<proteinExistence type="predicted"/>
<dbReference type="Proteomes" id="UP000294513">
    <property type="component" value="Unassembled WGS sequence"/>
</dbReference>
<accession>A0A4R5BHH4</accession>
<sequence>MRQAFAHEAVLVMGADDDVRAPGAAITVALCGHWEHEPPCPLAPHHTAAERSGSEVRLRVLFATDPTSEADVRSRIEEALSQGPDGVTTRWRFRSARPSPVRKDEAEHAERLIQT</sequence>
<reference evidence="2 3" key="1">
    <citation type="submission" date="2019-03" db="EMBL/GenBank/DDBJ databases">
        <title>Draft genome sequences of novel Actinobacteria.</title>
        <authorList>
            <person name="Sahin N."/>
            <person name="Ay H."/>
            <person name="Saygin H."/>
        </authorList>
    </citation>
    <scope>NUCLEOTIDE SEQUENCE [LARGE SCALE GENOMIC DNA]</scope>
    <source>
        <strain evidence="2 3">H3C3</strain>
    </source>
</reference>
<keyword evidence="3" id="KW-1185">Reference proteome</keyword>
<organism evidence="2 3">
    <name type="scientific">Actinomadura rubrisoli</name>
    <dbReference type="NCBI Taxonomy" id="2530368"/>
    <lineage>
        <taxon>Bacteria</taxon>
        <taxon>Bacillati</taxon>
        <taxon>Actinomycetota</taxon>
        <taxon>Actinomycetes</taxon>
        <taxon>Streptosporangiales</taxon>
        <taxon>Thermomonosporaceae</taxon>
        <taxon>Actinomadura</taxon>
    </lineage>
</organism>
<name>A0A4R5BHH4_9ACTN</name>
<evidence type="ECO:0000313" key="3">
    <source>
        <dbReference type="Proteomes" id="UP000294513"/>
    </source>
</evidence>
<protein>
    <submittedName>
        <fullName evidence="2">Uncharacterized protein</fullName>
    </submittedName>
</protein>
<gene>
    <name evidence="2" type="ORF">E1298_18095</name>
</gene>
<dbReference type="EMBL" id="SMKU01000085">
    <property type="protein sequence ID" value="TDD85941.1"/>
    <property type="molecule type" value="Genomic_DNA"/>
</dbReference>
<feature type="region of interest" description="Disordered" evidence="1">
    <location>
        <begin position="94"/>
        <end position="115"/>
    </location>
</feature>
<feature type="compositionally biased region" description="Basic and acidic residues" evidence="1">
    <location>
        <begin position="101"/>
        <end position="115"/>
    </location>
</feature>
<dbReference type="AlphaFoldDB" id="A0A4R5BHH4"/>